<evidence type="ECO:0000256" key="5">
    <source>
        <dbReference type="ARBA" id="ARBA00022692"/>
    </source>
</evidence>
<dbReference type="InterPro" id="IPR001873">
    <property type="entry name" value="ENaC"/>
</dbReference>
<sequence length="193" mass="22701">RITTRLPYPYKTNCTDYLKIWKENGGHGPLSEKACEDKCKMEQMMETFGCVGQSITYPSNNSICINGSIFPSLAILDKCSAQCSEACEEIMYTLRTEVKFDQAERCVDDENCKKKDLFLYFLFDRMEIERFIHEPKYESVEMFSYIGGYMGMWLGISLVSLFDFLETLVCLIIYPFRNRKKRKRHLTHKSFRM</sequence>
<feature type="non-terminal residue" evidence="14">
    <location>
        <position position="1"/>
    </location>
</feature>
<comment type="similarity">
    <text evidence="2 12">Belongs to the amiloride-sensitive sodium channel (TC 1.A.6) family.</text>
</comment>
<evidence type="ECO:0000256" key="4">
    <source>
        <dbReference type="ARBA" id="ARBA00022461"/>
    </source>
</evidence>
<keyword evidence="6 13" id="KW-1133">Transmembrane helix</keyword>
<evidence type="ECO:0000256" key="7">
    <source>
        <dbReference type="ARBA" id="ARBA00023053"/>
    </source>
</evidence>
<dbReference type="PANTHER" id="PTHR11690:SF248">
    <property type="entry name" value="PICKPOCKET 17, ISOFORM A"/>
    <property type="match status" value="1"/>
</dbReference>
<feature type="transmembrane region" description="Helical" evidence="13">
    <location>
        <begin position="152"/>
        <end position="174"/>
    </location>
</feature>
<comment type="subcellular location">
    <subcellularLocation>
        <location evidence="1">Membrane</location>
        <topology evidence="1">Multi-pass membrane protein</topology>
    </subcellularLocation>
</comment>
<keyword evidence="3 12" id="KW-0813">Transport</keyword>
<evidence type="ECO:0000256" key="8">
    <source>
        <dbReference type="ARBA" id="ARBA00023065"/>
    </source>
</evidence>
<keyword evidence="5 12" id="KW-0812">Transmembrane</keyword>
<evidence type="ECO:0000313" key="15">
    <source>
        <dbReference type="Proteomes" id="UP000887013"/>
    </source>
</evidence>
<dbReference type="PANTHER" id="PTHR11690">
    <property type="entry name" value="AMILORIDE-SENSITIVE SODIUM CHANNEL-RELATED"/>
    <property type="match status" value="1"/>
</dbReference>
<keyword evidence="10 12" id="KW-0739">Sodium transport</keyword>
<dbReference type="GO" id="GO:0015280">
    <property type="term" value="F:ligand-gated sodium channel activity"/>
    <property type="evidence" value="ECO:0007669"/>
    <property type="project" value="TreeGrafter"/>
</dbReference>
<dbReference type="Pfam" id="PF00858">
    <property type="entry name" value="ASC"/>
    <property type="match status" value="1"/>
</dbReference>
<keyword evidence="8 12" id="KW-0406">Ion transport</keyword>
<evidence type="ECO:0000256" key="12">
    <source>
        <dbReference type="RuleBase" id="RU000679"/>
    </source>
</evidence>
<evidence type="ECO:0000256" key="1">
    <source>
        <dbReference type="ARBA" id="ARBA00004141"/>
    </source>
</evidence>
<keyword evidence="11 12" id="KW-0407">Ion channel</keyword>
<keyword evidence="9 13" id="KW-0472">Membrane</keyword>
<evidence type="ECO:0000256" key="11">
    <source>
        <dbReference type="ARBA" id="ARBA00023303"/>
    </source>
</evidence>
<gene>
    <name evidence="14" type="primary">AVEN_75996_1</name>
    <name evidence="14" type="ORF">NPIL_586181</name>
</gene>
<keyword evidence="7" id="KW-0915">Sodium</keyword>
<protein>
    <submittedName>
        <fullName evidence="14">Uncharacterized protein</fullName>
    </submittedName>
</protein>
<dbReference type="EMBL" id="BMAW01087367">
    <property type="protein sequence ID" value="GFS29317.1"/>
    <property type="molecule type" value="Genomic_DNA"/>
</dbReference>
<organism evidence="14 15">
    <name type="scientific">Nephila pilipes</name>
    <name type="common">Giant wood spider</name>
    <name type="synonym">Nephila maculata</name>
    <dbReference type="NCBI Taxonomy" id="299642"/>
    <lineage>
        <taxon>Eukaryota</taxon>
        <taxon>Metazoa</taxon>
        <taxon>Ecdysozoa</taxon>
        <taxon>Arthropoda</taxon>
        <taxon>Chelicerata</taxon>
        <taxon>Arachnida</taxon>
        <taxon>Araneae</taxon>
        <taxon>Araneomorphae</taxon>
        <taxon>Entelegynae</taxon>
        <taxon>Araneoidea</taxon>
        <taxon>Nephilidae</taxon>
        <taxon>Nephila</taxon>
    </lineage>
</organism>
<reference evidence="14" key="1">
    <citation type="submission" date="2020-08" db="EMBL/GenBank/DDBJ databases">
        <title>Multicomponent nature underlies the extraordinary mechanical properties of spider dragline silk.</title>
        <authorList>
            <person name="Kono N."/>
            <person name="Nakamura H."/>
            <person name="Mori M."/>
            <person name="Yoshida Y."/>
            <person name="Ohtoshi R."/>
            <person name="Malay A.D."/>
            <person name="Moran D.A.P."/>
            <person name="Tomita M."/>
            <person name="Numata K."/>
            <person name="Arakawa K."/>
        </authorList>
    </citation>
    <scope>NUCLEOTIDE SEQUENCE</scope>
</reference>
<dbReference type="Proteomes" id="UP000887013">
    <property type="component" value="Unassembled WGS sequence"/>
</dbReference>
<evidence type="ECO:0000256" key="2">
    <source>
        <dbReference type="ARBA" id="ARBA00007193"/>
    </source>
</evidence>
<dbReference type="AlphaFoldDB" id="A0A8X6M7F9"/>
<evidence type="ECO:0000256" key="9">
    <source>
        <dbReference type="ARBA" id="ARBA00023136"/>
    </source>
</evidence>
<dbReference type="Gene3D" id="1.10.287.770">
    <property type="entry name" value="YojJ-like"/>
    <property type="match status" value="1"/>
</dbReference>
<name>A0A8X6M7F9_NEPPI</name>
<evidence type="ECO:0000256" key="13">
    <source>
        <dbReference type="SAM" id="Phobius"/>
    </source>
</evidence>
<keyword evidence="15" id="KW-1185">Reference proteome</keyword>
<dbReference type="GO" id="GO:0005886">
    <property type="term" value="C:plasma membrane"/>
    <property type="evidence" value="ECO:0007669"/>
    <property type="project" value="TreeGrafter"/>
</dbReference>
<evidence type="ECO:0000313" key="14">
    <source>
        <dbReference type="EMBL" id="GFS29317.1"/>
    </source>
</evidence>
<keyword evidence="4 12" id="KW-0894">Sodium channel</keyword>
<evidence type="ECO:0000256" key="3">
    <source>
        <dbReference type="ARBA" id="ARBA00022448"/>
    </source>
</evidence>
<comment type="caution">
    <text evidence="14">The sequence shown here is derived from an EMBL/GenBank/DDBJ whole genome shotgun (WGS) entry which is preliminary data.</text>
</comment>
<dbReference type="OrthoDB" id="6418666at2759"/>
<evidence type="ECO:0000256" key="6">
    <source>
        <dbReference type="ARBA" id="ARBA00022989"/>
    </source>
</evidence>
<evidence type="ECO:0000256" key="10">
    <source>
        <dbReference type="ARBA" id="ARBA00023201"/>
    </source>
</evidence>
<proteinExistence type="inferred from homology"/>
<accession>A0A8X6M7F9</accession>